<dbReference type="Gene3D" id="1.20.5.170">
    <property type="match status" value="1"/>
</dbReference>
<dbReference type="PANTHER" id="PTHR13044:SF14">
    <property type="entry name" value="CRYPTOCEPHAL, ISOFORM A"/>
    <property type="match status" value="1"/>
</dbReference>
<feature type="domain" description="BZIP" evidence="7">
    <location>
        <begin position="134"/>
        <end position="197"/>
    </location>
</feature>
<keyword evidence="9" id="KW-1185">Reference proteome</keyword>
<evidence type="ECO:0000256" key="4">
    <source>
        <dbReference type="ARBA" id="ARBA00023163"/>
    </source>
</evidence>
<name>A0A6A5YYM9_9PLEO</name>
<evidence type="ECO:0000256" key="2">
    <source>
        <dbReference type="ARBA" id="ARBA00023015"/>
    </source>
</evidence>
<evidence type="ECO:0000256" key="5">
    <source>
        <dbReference type="ARBA" id="ARBA00023242"/>
    </source>
</evidence>
<dbReference type="Pfam" id="PF07716">
    <property type="entry name" value="bZIP_2"/>
    <property type="match status" value="1"/>
</dbReference>
<evidence type="ECO:0000259" key="7">
    <source>
        <dbReference type="PROSITE" id="PS50217"/>
    </source>
</evidence>
<evidence type="ECO:0000256" key="1">
    <source>
        <dbReference type="ARBA" id="ARBA00004123"/>
    </source>
</evidence>
<gene>
    <name evidence="8" type="ORF">BDV96DRAFT_164119</name>
</gene>
<evidence type="ECO:0000313" key="9">
    <source>
        <dbReference type="Proteomes" id="UP000799770"/>
    </source>
</evidence>
<proteinExistence type="predicted"/>
<dbReference type="OrthoDB" id="1939598at2759"/>
<dbReference type="EMBL" id="ML977332">
    <property type="protein sequence ID" value="KAF2111924.1"/>
    <property type="molecule type" value="Genomic_DNA"/>
</dbReference>
<dbReference type="AlphaFoldDB" id="A0A6A5YYM9"/>
<accession>A0A6A5YYM9</accession>
<organism evidence="8 9">
    <name type="scientific">Lophiotrema nucula</name>
    <dbReference type="NCBI Taxonomy" id="690887"/>
    <lineage>
        <taxon>Eukaryota</taxon>
        <taxon>Fungi</taxon>
        <taxon>Dikarya</taxon>
        <taxon>Ascomycota</taxon>
        <taxon>Pezizomycotina</taxon>
        <taxon>Dothideomycetes</taxon>
        <taxon>Pleosporomycetidae</taxon>
        <taxon>Pleosporales</taxon>
        <taxon>Lophiotremataceae</taxon>
        <taxon>Lophiotrema</taxon>
    </lineage>
</organism>
<dbReference type="CDD" id="cd14705">
    <property type="entry name" value="bZIP_Zip1"/>
    <property type="match status" value="1"/>
</dbReference>
<comment type="subcellular location">
    <subcellularLocation>
        <location evidence="1">Nucleus</location>
    </subcellularLocation>
</comment>
<keyword evidence="5" id="KW-0539">Nucleus</keyword>
<dbReference type="GO" id="GO:0005634">
    <property type="term" value="C:nucleus"/>
    <property type="evidence" value="ECO:0007669"/>
    <property type="project" value="UniProtKB-SubCell"/>
</dbReference>
<evidence type="ECO:0000313" key="8">
    <source>
        <dbReference type="EMBL" id="KAF2111924.1"/>
    </source>
</evidence>
<dbReference type="PROSITE" id="PS00036">
    <property type="entry name" value="BZIP_BASIC"/>
    <property type="match status" value="1"/>
</dbReference>
<evidence type="ECO:0000256" key="3">
    <source>
        <dbReference type="ARBA" id="ARBA00023125"/>
    </source>
</evidence>
<sequence>MSSFHPPESGAQTFTAVSASQSLFGLDDMSPLVDPMLDSPPNGWFTSRPDELYYHTRPPLSPTHEAIGPNFGSAFASHGIPTTVEGMHRPSYPTLNQSMNGVPLHANGVHPQPRLDDLGAISPLQTSYPPYVVADADEDKRKRNQAASARFRQKKKQREQQMLEQSREMVDRTKRLEGEVETLKRENTFLKRLLVEKVDNMNDDDKALLVKTTTADRKA</sequence>
<dbReference type="GO" id="GO:0001228">
    <property type="term" value="F:DNA-binding transcription activator activity, RNA polymerase II-specific"/>
    <property type="evidence" value="ECO:0007669"/>
    <property type="project" value="TreeGrafter"/>
</dbReference>
<dbReference type="GO" id="GO:0000977">
    <property type="term" value="F:RNA polymerase II transcription regulatory region sequence-specific DNA binding"/>
    <property type="evidence" value="ECO:0007669"/>
    <property type="project" value="TreeGrafter"/>
</dbReference>
<keyword evidence="4" id="KW-0804">Transcription</keyword>
<protein>
    <recommendedName>
        <fullName evidence="7">BZIP domain-containing protein</fullName>
    </recommendedName>
</protein>
<dbReference type="PANTHER" id="PTHR13044">
    <property type="entry name" value="ACTIVATING TRANSCRIPTION FACTOR ATF 4/5"/>
    <property type="match status" value="1"/>
</dbReference>
<reference evidence="8" key="1">
    <citation type="journal article" date="2020" name="Stud. Mycol.">
        <title>101 Dothideomycetes genomes: a test case for predicting lifestyles and emergence of pathogens.</title>
        <authorList>
            <person name="Haridas S."/>
            <person name="Albert R."/>
            <person name="Binder M."/>
            <person name="Bloem J."/>
            <person name="Labutti K."/>
            <person name="Salamov A."/>
            <person name="Andreopoulos B."/>
            <person name="Baker S."/>
            <person name="Barry K."/>
            <person name="Bills G."/>
            <person name="Bluhm B."/>
            <person name="Cannon C."/>
            <person name="Castanera R."/>
            <person name="Culley D."/>
            <person name="Daum C."/>
            <person name="Ezra D."/>
            <person name="Gonzalez J."/>
            <person name="Henrissat B."/>
            <person name="Kuo A."/>
            <person name="Liang C."/>
            <person name="Lipzen A."/>
            <person name="Lutzoni F."/>
            <person name="Magnuson J."/>
            <person name="Mondo S."/>
            <person name="Nolan M."/>
            <person name="Ohm R."/>
            <person name="Pangilinan J."/>
            <person name="Park H.-J."/>
            <person name="Ramirez L."/>
            <person name="Alfaro M."/>
            <person name="Sun H."/>
            <person name="Tritt A."/>
            <person name="Yoshinaga Y."/>
            <person name="Zwiers L.-H."/>
            <person name="Turgeon B."/>
            <person name="Goodwin S."/>
            <person name="Spatafora J."/>
            <person name="Crous P."/>
            <person name="Grigoriev I."/>
        </authorList>
    </citation>
    <scope>NUCLEOTIDE SEQUENCE</scope>
    <source>
        <strain evidence="8">CBS 627.86</strain>
    </source>
</reference>
<evidence type="ECO:0000256" key="6">
    <source>
        <dbReference type="SAM" id="MobiDB-lite"/>
    </source>
</evidence>
<keyword evidence="3" id="KW-0238">DNA-binding</keyword>
<dbReference type="InterPro" id="IPR046347">
    <property type="entry name" value="bZIP_sf"/>
</dbReference>
<feature type="region of interest" description="Disordered" evidence="6">
    <location>
        <begin position="139"/>
        <end position="170"/>
    </location>
</feature>
<dbReference type="InterPro" id="IPR004827">
    <property type="entry name" value="bZIP"/>
</dbReference>
<dbReference type="Proteomes" id="UP000799770">
    <property type="component" value="Unassembled WGS sequence"/>
</dbReference>
<feature type="compositionally biased region" description="Basic and acidic residues" evidence="6">
    <location>
        <begin position="158"/>
        <end position="170"/>
    </location>
</feature>
<dbReference type="PROSITE" id="PS50217">
    <property type="entry name" value="BZIP"/>
    <property type="match status" value="1"/>
</dbReference>
<dbReference type="SUPFAM" id="SSF57959">
    <property type="entry name" value="Leucine zipper domain"/>
    <property type="match status" value="1"/>
</dbReference>
<keyword evidence="2" id="KW-0805">Transcription regulation</keyword>